<proteinExistence type="predicted"/>
<dbReference type="Proteomes" id="UP001523003">
    <property type="component" value="Unassembled WGS sequence"/>
</dbReference>
<keyword evidence="1" id="KW-0812">Transmembrane</keyword>
<evidence type="ECO:0000313" key="2">
    <source>
        <dbReference type="EMBL" id="MCL6229269.1"/>
    </source>
</evidence>
<dbReference type="EMBL" id="JAMCOF010000002">
    <property type="protein sequence ID" value="MCL6229269.1"/>
    <property type="molecule type" value="Genomic_DNA"/>
</dbReference>
<sequence>MMQEWIVDKVVFLLHRINDSAVFLLHWISDNLTIAPIIATIVTGMVTLFVQQRSLKKQLKIFQRQTIASETQTAILLEDKKARDLGPYLELKAVFFPQKYEGTSRVTVKLCIKNLTREDIMIRNIRISKKSPFKFVKNACPFVGWPSKTSGEHLVIKRTTPKLIALSPQNIKSNASSEFALNFFIIRARHCTFLDFIISCRKPNSRNIANFTLDHTSIVNPEETFTVHFWASYPRSKDTYDEFGPEYSFLADNPHLWFF</sequence>
<gene>
    <name evidence="2" type="ORF">M4Z11_01350</name>
</gene>
<organism evidence="2 3">
    <name type="scientific">Bartonella bilalgolemii</name>
    <dbReference type="NCBI Taxonomy" id="2942911"/>
    <lineage>
        <taxon>Bacteria</taxon>
        <taxon>Pseudomonadati</taxon>
        <taxon>Pseudomonadota</taxon>
        <taxon>Alphaproteobacteria</taxon>
        <taxon>Hyphomicrobiales</taxon>
        <taxon>Bartonellaceae</taxon>
        <taxon>Bartonella</taxon>
    </lineage>
</organism>
<comment type="caution">
    <text evidence="2">The sequence shown here is derived from an EMBL/GenBank/DDBJ whole genome shotgun (WGS) entry which is preliminary data.</text>
</comment>
<protein>
    <submittedName>
        <fullName evidence="2">Uncharacterized protein</fullName>
    </submittedName>
</protein>
<keyword evidence="1" id="KW-0472">Membrane</keyword>
<feature type="transmembrane region" description="Helical" evidence="1">
    <location>
        <begin position="32"/>
        <end position="50"/>
    </location>
</feature>
<reference evidence="2 3" key="1">
    <citation type="submission" date="2022-05" db="EMBL/GenBank/DDBJ databases">
        <title>Description of the Bartonella bilalgolemii sp. nov. Isolated from Apodemus uralensis (Pallas 1811).</title>
        <authorList>
            <person name="Zgheib R."/>
            <person name="Celebi B."/>
        </authorList>
    </citation>
    <scope>NUCLEOTIDE SEQUENCE [LARGE SCALE GENOMIC DNA]</scope>
    <source>
        <strain evidence="2 3">G70</strain>
    </source>
</reference>
<keyword evidence="3" id="KW-1185">Reference proteome</keyword>
<accession>A0ABT0P7E7</accession>
<name>A0ABT0P7E7_9HYPH</name>
<dbReference type="RefSeq" id="WP_249675207.1">
    <property type="nucleotide sequence ID" value="NZ_JAMCOF010000002.1"/>
</dbReference>
<evidence type="ECO:0000256" key="1">
    <source>
        <dbReference type="SAM" id="Phobius"/>
    </source>
</evidence>
<keyword evidence="1" id="KW-1133">Transmembrane helix</keyword>
<evidence type="ECO:0000313" key="3">
    <source>
        <dbReference type="Proteomes" id="UP001523003"/>
    </source>
</evidence>